<evidence type="ECO:0000313" key="5">
    <source>
        <dbReference type="Proteomes" id="UP001156873"/>
    </source>
</evidence>
<dbReference type="Pfam" id="PF01546">
    <property type="entry name" value="Peptidase_M20"/>
    <property type="match status" value="1"/>
</dbReference>
<dbReference type="PANTHER" id="PTHR11014:SF63">
    <property type="entry name" value="METALLOPEPTIDASE, PUTATIVE (AFU_ORTHOLOGUE AFUA_6G09600)-RELATED"/>
    <property type="match status" value="1"/>
</dbReference>
<dbReference type="InterPro" id="IPR011650">
    <property type="entry name" value="Peptidase_M20_dimer"/>
</dbReference>
<feature type="signal peptide" evidence="2">
    <location>
        <begin position="1"/>
        <end position="26"/>
    </location>
</feature>
<evidence type="ECO:0000313" key="4">
    <source>
        <dbReference type="EMBL" id="MDH5832375.1"/>
    </source>
</evidence>
<gene>
    <name evidence="4" type="ORF">QFW81_00310</name>
</gene>
<dbReference type="Gene3D" id="3.30.70.360">
    <property type="match status" value="1"/>
</dbReference>
<keyword evidence="1" id="KW-0378">Hydrolase</keyword>
<feature type="domain" description="Peptidase M20 dimerisation" evidence="3">
    <location>
        <begin position="233"/>
        <end position="328"/>
    </location>
</feature>
<reference evidence="4 5" key="1">
    <citation type="submission" date="2023-04" db="EMBL/GenBank/DDBJ databases">
        <title>Luteimonas sp. M1R5S59.</title>
        <authorList>
            <person name="Sun J.-Q."/>
        </authorList>
    </citation>
    <scope>NUCLEOTIDE SEQUENCE [LARGE SCALE GENOMIC DNA]</scope>
    <source>
        <strain evidence="4 5">M1R5S59</strain>
    </source>
</reference>
<sequence length="445" mass="46901">MIRVRPALLVLALAPALACAQTTAPAADTGATDPRIDTAATAVRQKVVAWRRDLHRHPELGNRETRTAGVVADHLRALGLEPRIGIGPTGVVAVLKGARPGPRIALRADMDALPVTEATGLPFASTVKSEYRGQPVGVMHACGHDLHVAILMGVAEALAGMRDQLAGEVMFVFQPAEEGPPVAGEVAGARRMLDEGIWDDFKPDAVLGLHVWSRLHAGQIGVRAGPFMASADEWTLTVTGRQTHGSQPWAGVDPITVAAQVLLGAQSIVARQVDITAHPVVLTAGQIQSGTRFNIIPDTATMVGTLRTFDADVRQDVIDRFRNTAEHFAAASGATAELEVAGNAPATANDPALLQRLRPSLERAAGADNVVEVPRYTIAEDFSVFANTVPGLYFFVGTTPQGQELASAPMNHSPLYAPDESALDLGVRAMLQATVDFLDGGAIAE</sequence>
<protein>
    <submittedName>
        <fullName evidence="4">Amidohydrolase</fullName>
    </submittedName>
</protein>
<evidence type="ECO:0000256" key="1">
    <source>
        <dbReference type="ARBA" id="ARBA00022801"/>
    </source>
</evidence>
<feature type="chain" id="PRO_5046076314" evidence="2">
    <location>
        <begin position="27"/>
        <end position="445"/>
    </location>
</feature>
<dbReference type="SUPFAM" id="SSF55031">
    <property type="entry name" value="Bacterial exopeptidase dimerisation domain"/>
    <property type="match status" value="1"/>
</dbReference>
<dbReference type="InterPro" id="IPR036264">
    <property type="entry name" value="Bact_exopeptidase_dim_dom"/>
</dbReference>
<proteinExistence type="predicted"/>
<keyword evidence="2" id="KW-0732">Signal</keyword>
<dbReference type="PANTHER" id="PTHR11014">
    <property type="entry name" value="PEPTIDASE M20 FAMILY MEMBER"/>
    <property type="match status" value="1"/>
</dbReference>
<dbReference type="InterPro" id="IPR002933">
    <property type="entry name" value="Peptidase_M20"/>
</dbReference>
<dbReference type="InterPro" id="IPR017439">
    <property type="entry name" value="Amidohydrolase"/>
</dbReference>
<evidence type="ECO:0000259" key="3">
    <source>
        <dbReference type="Pfam" id="PF07687"/>
    </source>
</evidence>
<accession>A0ABT6JNW0</accession>
<name>A0ABT6JNW0_9GAMM</name>
<dbReference type="NCBIfam" id="TIGR01891">
    <property type="entry name" value="amidohydrolases"/>
    <property type="match status" value="1"/>
</dbReference>
<dbReference type="Pfam" id="PF07687">
    <property type="entry name" value="M20_dimer"/>
    <property type="match status" value="1"/>
</dbReference>
<dbReference type="RefSeq" id="WP_280576550.1">
    <property type="nucleotide sequence ID" value="NZ_JARXRO010000001.1"/>
</dbReference>
<dbReference type="PIRSF" id="PIRSF005962">
    <property type="entry name" value="Pept_M20D_amidohydro"/>
    <property type="match status" value="1"/>
</dbReference>
<comment type="caution">
    <text evidence="4">The sequence shown here is derived from an EMBL/GenBank/DDBJ whole genome shotgun (WGS) entry which is preliminary data.</text>
</comment>
<dbReference type="Proteomes" id="UP001156873">
    <property type="component" value="Unassembled WGS sequence"/>
</dbReference>
<dbReference type="EMBL" id="JARXRO010000001">
    <property type="protein sequence ID" value="MDH5832375.1"/>
    <property type="molecule type" value="Genomic_DNA"/>
</dbReference>
<organism evidence="4 5">
    <name type="scientific">Luteimonas kalidii</name>
    <dbReference type="NCBI Taxonomy" id="3042025"/>
    <lineage>
        <taxon>Bacteria</taxon>
        <taxon>Pseudomonadati</taxon>
        <taxon>Pseudomonadota</taxon>
        <taxon>Gammaproteobacteria</taxon>
        <taxon>Lysobacterales</taxon>
        <taxon>Lysobacteraceae</taxon>
        <taxon>Luteimonas</taxon>
    </lineage>
</organism>
<dbReference type="SUPFAM" id="SSF53187">
    <property type="entry name" value="Zn-dependent exopeptidases"/>
    <property type="match status" value="1"/>
</dbReference>
<keyword evidence="5" id="KW-1185">Reference proteome</keyword>
<dbReference type="Gene3D" id="3.40.630.10">
    <property type="entry name" value="Zn peptidases"/>
    <property type="match status" value="1"/>
</dbReference>
<evidence type="ECO:0000256" key="2">
    <source>
        <dbReference type="SAM" id="SignalP"/>
    </source>
</evidence>